<dbReference type="OrthoDB" id="7997210at2"/>
<reference evidence="3" key="1">
    <citation type="submission" date="2016-10" db="EMBL/GenBank/DDBJ databases">
        <authorList>
            <person name="Varghese N."/>
            <person name="Submissions S."/>
        </authorList>
    </citation>
    <scope>NUCLEOTIDE SEQUENCE [LARGE SCALE GENOMIC DNA]</scope>
    <source>
        <strain evidence="3">CGMCC 1.6474</strain>
    </source>
</reference>
<proteinExistence type="predicted"/>
<name>A0A1I3Z460_9HYPH</name>
<gene>
    <name evidence="2" type="ORF">SAMN04488125_101478</name>
</gene>
<protein>
    <submittedName>
        <fullName evidence="2">Uncharacterized protein</fullName>
    </submittedName>
</protein>
<keyword evidence="3" id="KW-1185">Reference proteome</keyword>
<dbReference type="AlphaFoldDB" id="A0A1I3Z460"/>
<dbReference type="EMBL" id="FOSV01000001">
    <property type="protein sequence ID" value="SFK38421.1"/>
    <property type="molecule type" value="Genomic_DNA"/>
</dbReference>
<evidence type="ECO:0000313" key="3">
    <source>
        <dbReference type="Proteomes" id="UP000198804"/>
    </source>
</evidence>
<feature type="region of interest" description="Disordered" evidence="1">
    <location>
        <begin position="80"/>
        <end position="101"/>
    </location>
</feature>
<dbReference type="Proteomes" id="UP000198804">
    <property type="component" value="Unassembled WGS sequence"/>
</dbReference>
<organism evidence="2 3">
    <name type="scientific">Methylorubrum salsuginis</name>
    <dbReference type="NCBI Taxonomy" id="414703"/>
    <lineage>
        <taxon>Bacteria</taxon>
        <taxon>Pseudomonadati</taxon>
        <taxon>Pseudomonadota</taxon>
        <taxon>Alphaproteobacteria</taxon>
        <taxon>Hyphomicrobiales</taxon>
        <taxon>Methylobacteriaceae</taxon>
        <taxon>Methylorubrum</taxon>
    </lineage>
</organism>
<dbReference type="STRING" id="414703.SAMN04488125_101478"/>
<evidence type="ECO:0000313" key="2">
    <source>
        <dbReference type="EMBL" id="SFK38421.1"/>
    </source>
</evidence>
<evidence type="ECO:0000256" key="1">
    <source>
        <dbReference type="SAM" id="MobiDB-lite"/>
    </source>
</evidence>
<dbReference type="RefSeq" id="WP_091941535.1">
    <property type="nucleotide sequence ID" value="NZ_FOSV01000001.1"/>
</dbReference>
<sequence>MSEPDDRTSDEIARLGLLAGLMEVAIGRLFEASEGGAEAKRLFVGDVRRLLADTSEVQTHSPAIRTYEALLRRLGATESGDGALGVVPTPEQGLPPAGAGV</sequence>
<accession>A0A1I3Z460</accession>